<name>A0A8H8U074_9HELO</name>
<evidence type="ECO:0000256" key="10">
    <source>
        <dbReference type="SAM" id="Coils"/>
    </source>
</evidence>
<evidence type="ECO:0000313" key="13">
    <source>
        <dbReference type="Proteomes" id="UP000431533"/>
    </source>
</evidence>
<evidence type="ECO:0000256" key="2">
    <source>
        <dbReference type="ARBA" id="ARBA00004255"/>
    </source>
</evidence>
<keyword evidence="9" id="KW-0472">Membrane</keyword>
<evidence type="ECO:0000256" key="6">
    <source>
        <dbReference type="ARBA" id="ARBA00022490"/>
    </source>
</evidence>
<evidence type="ECO:0000256" key="9">
    <source>
        <dbReference type="ARBA" id="ARBA00023136"/>
    </source>
</evidence>
<evidence type="ECO:0000256" key="7">
    <source>
        <dbReference type="ARBA" id="ARBA00023034"/>
    </source>
</evidence>
<evidence type="ECO:0000256" key="4">
    <source>
        <dbReference type="ARBA" id="ARBA00004601"/>
    </source>
</evidence>
<comment type="subcellular location">
    <subcellularLocation>
        <location evidence="3">Cytoplasm</location>
        <location evidence="3">Cytosol</location>
    </subcellularLocation>
    <subcellularLocation>
        <location evidence="2">Golgi apparatus membrane</location>
        <topology evidence="2">Peripheral membrane protein</topology>
        <orientation evidence="2">Cytoplasmic side</orientation>
    </subcellularLocation>
    <subcellularLocation>
        <location evidence="4">Golgi apparatus</location>
        <location evidence="4">trans-Golgi network</location>
    </subcellularLocation>
</comment>
<dbReference type="AlphaFoldDB" id="A0A8H8U074"/>
<comment type="function">
    <text evidence="1">Positive regulator of amino acid starvation-induced autophagy.</text>
</comment>
<evidence type="ECO:0000313" key="12">
    <source>
        <dbReference type="EMBL" id="TVY28974.1"/>
    </source>
</evidence>
<feature type="region of interest" description="Disordered" evidence="11">
    <location>
        <begin position="69"/>
        <end position="91"/>
    </location>
</feature>
<dbReference type="PANTHER" id="PTHR21614">
    <property type="entry name" value="SHORT COILED COIL PROTEIN"/>
    <property type="match status" value="1"/>
</dbReference>
<proteinExistence type="inferred from homology"/>
<dbReference type="GO" id="GO:0005829">
    <property type="term" value="C:cytosol"/>
    <property type="evidence" value="ECO:0007669"/>
    <property type="project" value="UniProtKB-SubCell"/>
</dbReference>
<evidence type="ECO:0000256" key="1">
    <source>
        <dbReference type="ARBA" id="ARBA00002743"/>
    </source>
</evidence>
<dbReference type="RefSeq" id="XP_031007762.1">
    <property type="nucleotide sequence ID" value="XM_031146695.1"/>
</dbReference>
<dbReference type="GO" id="GO:0000139">
    <property type="term" value="C:Golgi membrane"/>
    <property type="evidence" value="ECO:0007669"/>
    <property type="project" value="UniProtKB-SubCell"/>
</dbReference>
<keyword evidence="8 10" id="KW-0175">Coiled coil</keyword>
<dbReference type="Pfam" id="PF10224">
    <property type="entry name" value="DUF2205"/>
    <property type="match status" value="1"/>
</dbReference>
<dbReference type="PANTHER" id="PTHR21614:SF0">
    <property type="entry name" value="GEO08385P1"/>
    <property type="match status" value="1"/>
</dbReference>
<keyword evidence="7" id="KW-0333">Golgi apparatus</keyword>
<accession>A0A8H8U074</accession>
<evidence type="ECO:0000256" key="5">
    <source>
        <dbReference type="ARBA" id="ARBA00010880"/>
    </source>
</evidence>
<organism evidence="12 13">
    <name type="scientific">Lachnellula hyalina</name>
    <dbReference type="NCBI Taxonomy" id="1316788"/>
    <lineage>
        <taxon>Eukaryota</taxon>
        <taxon>Fungi</taxon>
        <taxon>Dikarya</taxon>
        <taxon>Ascomycota</taxon>
        <taxon>Pezizomycotina</taxon>
        <taxon>Leotiomycetes</taxon>
        <taxon>Helotiales</taxon>
        <taxon>Lachnaceae</taxon>
        <taxon>Lachnellula</taxon>
    </lineage>
</organism>
<dbReference type="EMBL" id="QGMH01000024">
    <property type="protein sequence ID" value="TVY28974.1"/>
    <property type="molecule type" value="Genomic_DNA"/>
</dbReference>
<dbReference type="Gene3D" id="1.20.5.170">
    <property type="match status" value="1"/>
</dbReference>
<protein>
    <recommendedName>
        <fullName evidence="14">BZIP transcription factor</fullName>
    </recommendedName>
</protein>
<keyword evidence="13" id="KW-1185">Reference proteome</keyword>
<dbReference type="GeneID" id="41981913"/>
<evidence type="ECO:0000256" key="11">
    <source>
        <dbReference type="SAM" id="MobiDB-lite"/>
    </source>
</evidence>
<evidence type="ECO:0008006" key="14">
    <source>
        <dbReference type="Google" id="ProtNLM"/>
    </source>
</evidence>
<comment type="caution">
    <text evidence="12">The sequence shown here is derived from an EMBL/GenBank/DDBJ whole genome shotgun (WGS) entry which is preliminary data.</text>
</comment>
<feature type="coiled-coil region" evidence="10">
    <location>
        <begin position="106"/>
        <end position="133"/>
    </location>
</feature>
<comment type="similarity">
    <text evidence="5">Belongs to the SCOC family.</text>
</comment>
<evidence type="ECO:0000256" key="8">
    <source>
        <dbReference type="ARBA" id="ARBA00023054"/>
    </source>
</evidence>
<dbReference type="GO" id="GO:0005802">
    <property type="term" value="C:trans-Golgi network"/>
    <property type="evidence" value="ECO:0007669"/>
    <property type="project" value="TreeGrafter"/>
</dbReference>
<sequence length="153" mass="16990">MSASAVPNIAEPANPQDSSSSSSTASLNEELPQKLRRPKMTSRKSSGTIIIPRETAKVELNCSDEVFDEDDARAMSPRRSEQDLEKMGQDARAQLNEHAKILQKSLLEIFNRIEAVKEEHDKLDNNNKFLQKYIGDLMSTSKITATGASGRKK</sequence>
<feature type="compositionally biased region" description="Basic and acidic residues" evidence="11">
    <location>
        <begin position="78"/>
        <end position="91"/>
    </location>
</feature>
<feature type="region of interest" description="Disordered" evidence="11">
    <location>
        <begin position="1"/>
        <end position="50"/>
    </location>
</feature>
<keyword evidence="6" id="KW-0963">Cytoplasm</keyword>
<dbReference type="OrthoDB" id="2163284at2759"/>
<dbReference type="InterPro" id="IPR019357">
    <property type="entry name" value="SCOC"/>
</dbReference>
<evidence type="ECO:0000256" key="3">
    <source>
        <dbReference type="ARBA" id="ARBA00004514"/>
    </source>
</evidence>
<reference evidence="12 13" key="1">
    <citation type="submission" date="2018-05" db="EMBL/GenBank/DDBJ databases">
        <title>Genome sequencing and assembly of the regulated plant pathogen Lachnellula willkommii and related sister species for the development of diagnostic species identification markers.</title>
        <authorList>
            <person name="Giroux E."/>
            <person name="Bilodeau G."/>
        </authorList>
    </citation>
    <scope>NUCLEOTIDE SEQUENCE [LARGE SCALE GENOMIC DNA]</scope>
    <source>
        <strain evidence="12 13">CBS 185.66</strain>
    </source>
</reference>
<gene>
    <name evidence="12" type="ORF">LHYA1_G001715</name>
</gene>
<dbReference type="Proteomes" id="UP000431533">
    <property type="component" value="Unassembled WGS sequence"/>
</dbReference>